<feature type="compositionally biased region" description="Basic and acidic residues" evidence="1">
    <location>
        <begin position="850"/>
        <end position="862"/>
    </location>
</feature>
<feature type="region of interest" description="Disordered" evidence="1">
    <location>
        <begin position="1"/>
        <end position="108"/>
    </location>
</feature>
<dbReference type="InterPro" id="IPR035892">
    <property type="entry name" value="C2_domain_sf"/>
</dbReference>
<organism evidence="5 6">
    <name type="scientific">Globodera rostochiensis</name>
    <name type="common">Golden nematode worm</name>
    <name type="synonym">Heterodera rostochiensis</name>
    <dbReference type="NCBI Taxonomy" id="31243"/>
    <lineage>
        <taxon>Eukaryota</taxon>
        <taxon>Metazoa</taxon>
        <taxon>Ecdysozoa</taxon>
        <taxon>Nematoda</taxon>
        <taxon>Chromadorea</taxon>
        <taxon>Rhabditida</taxon>
        <taxon>Tylenchina</taxon>
        <taxon>Tylenchomorpha</taxon>
        <taxon>Tylenchoidea</taxon>
        <taxon>Heteroderidae</taxon>
        <taxon>Heteroderinae</taxon>
        <taxon>Globodera</taxon>
    </lineage>
</organism>
<feature type="compositionally biased region" description="Polar residues" evidence="1">
    <location>
        <begin position="427"/>
        <end position="438"/>
    </location>
</feature>
<feature type="region of interest" description="Disordered" evidence="1">
    <location>
        <begin position="501"/>
        <end position="575"/>
    </location>
</feature>
<dbReference type="PROSITE" id="PS51181">
    <property type="entry name" value="PPASE_TENSIN"/>
    <property type="match status" value="1"/>
</dbReference>
<feature type="region of interest" description="Disordered" evidence="1">
    <location>
        <begin position="418"/>
        <end position="459"/>
    </location>
</feature>
<feature type="compositionally biased region" description="Low complexity" evidence="1">
    <location>
        <begin position="526"/>
        <end position="543"/>
    </location>
</feature>
<feature type="compositionally biased region" description="Basic and acidic residues" evidence="1">
    <location>
        <begin position="1"/>
        <end position="11"/>
    </location>
</feature>
<feature type="domain" description="C2 tensin-type" evidence="4">
    <location>
        <begin position="287"/>
        <end position="410"/>
    </location>
</feature>
<feature type="compositionally biased region" description="Low complexity" evidence="1">
    <location>
        <begin position="1271"/>
        <end position="1282"/>
    </location>
</feature>
<name>A0A914GX81_GLORO</name>
<reference evidence="6" key="1">
    <citation type="submission" date="2022-11" db="UniProtKB">
        <authorList>
            <consortium name="WormBaseParasite"/>
        </authorList>
    </citation>
    <scope>IDENTIFICATION</scope>
</reference>
<evidence type="ECO:0000259" key="4">
    <source>
        <dbReference type="PROSITE" id="PS51182"/>
    </source>
</evidence>
<proteinExistence type="predicted"/>
<dbReference type="WBParaSite" id="Gr19_v10_g12037.t1">
    <property type="protein sequence ID" value="Gr19_v10_g12037.t1"/>
    <property type="gene ID" value="Gr19_v10_g12037"/>
</dbReference>
<dbReference type="Gene3D" id="3.90.190.10">
    <property type="entry name" value="Protein tyrosine phosphatase superfamily"/>
    <property type="match status" value="1"/>
</dbReference>
<feature type="compositionally biased region" description="Acidic residues" evidence="1">
    <location>
        <begin position="1344"/>
        <end position="1372"/>
    </location>
</feature>
<dbReference type="SUPFAM" id="SSF49562">
    <property type="entry name" value="C2 domain (Calcium/lipid-binding domain, CaLB)"/>
    <property type="match status" value="1"/>
</dbReference>
<dbReference type="PANTHER" id="PTHR45734:SF10">
    <property type="entry name" value="BLISTERY, ISOFORM A"/>
    <property type="match status" value="1"/>
</dbReference>
<feature type="region of interest" description="Disordered" evidence="1">
    <location>
        <begin position="1339"/>
        <end position="1395"/>
    </location>
</feature>
<dbReference type="GO" id="GO:0005925">
    <property type="term" value="C:focal adhesion"/>
    <property type="evidence" value="ECO:0007669"/>
    <property type="project" value="TreeGrafter"/>
</dbReference>
<feature type="region of interest" description="Disordered" evidence="1">
    <location>
        <begin position="850"/>
        <end position="880"/>
    </location>
</feature>
<feature type="compositionally biased region" description="Low complexity" evidence="1">
    <location>
        <begin position="445"/>
        <end position="456"/>
    </location>
</feature>
<evidence type="ECO:0000256" key="1">
    <source>
        <dbReference type="SAM" id="MobiDB-lite"/>
    </source>
</evidence>
<dbReference type="SMART" id="SM01326">
    <property type="entry name" value="PTEN_C2"/>
    <property type="match status" value="1"/>
</dbReference>
<feature type="region of interest" description="Disordered" evidence="1">
    <location>
        <begin position="894"/>
        <end position="936"/>
    </location>
</feature>
<feature type="compositionally biased region" description="Basic and acidic residues" evidence="1">
    <location>
        <begin position="88"/>
        <end position="104"/>
    </location>
</feature>
<feature type="region of interest" description="Disordered" evidence="1">
    <location>
        <begin position="778"/>
        <end position="834"/>
    </location>
</feature>
<dbReference type="PANTHER" id="PTHR45734">
    <property type="entry name" value="TENSIN"/>
    <property type="match status" value="1"/>
</dbReference>
<protein>
    <submittedName>
        <fullName evidence="6">Uncharacterized protein</fullName>
    </submittedName>
</protein>
<dbReference type="InterPro" id="IPR014020">
    <property type="entry name" value="Tensin_C2-dom"/>
</dbReference>
<feature type="compositionally biased region" description="Polar residues" evidence="1">
    <location>
        <begin position="1193"/>
        <end position="1206"/>
    </location>
</feature>
<feature type="domain" description="Tyrosine specific protein phosphatases" evidence="2">
    <location>
        <begin position="194"/>
        <end position="244"/>
    </location>
</feature>
<sequence>MLCFGTKKEEEGTADGVEEEHGRHLRRRRRSMPKSEGDEPNNGREWAWTNGGTVTKRKKLKKRRKSKTKHHHSDMDTEQKQLAQNGQREMEKRMPNGNNGREKCSSSGPLIGTAEGGIEFAKITDRIFALLYPSGSDNLYRQNIKLVSDRIKRIFQDRYKIFNLSQKRSDLGRANSQGAVVELGWPDTLAPPLDRLCSICKQMENYLNAGAENVTIIHCKGGLYRAGIVVAAFMHYSSINERDANVADRFSMKLFTEKFLGYDAQPSHKRYVSYFANLLSGSVKVYPSPIFLSQLSLSRIFPGRLVTLKLYERMKPIWSSGKIFLGEHSAVGLPDGALSLRGDVLLKCCVPSSDGLEKQLLFQCQFNTCALNLDALNSPKLNLYKEELDYLFDGQLVDSSALLELAFELVDPQPPVSVSALNNNNNSITAKQPQQRKSASPARMGSAGPTTAAAGGDFSRVDSYENFERAEDERSLSLPISNVVQKDDVIVNAEVRGEGGGAAPFEVQQQQQPLRHPSPRIRSKSQTNHHQLQQQQKELQQNQAVSATQPAVTTDGADSGIGSDSPKAQPQPLNPIEKMAEVTSTSDKFATANRKMPPPPVPPKSRRNSSMDLDDFEPDDPMRSAYEDSTIGRDHSVLPPGARPALSRRHSTQGADGTPGGSSGDEKATAPETTTTTTTKKVCPMVQPELVAMGRYDPNSRCFSYVPVKALKEHYSAPKKPAPVLKRRISVVDDLDSPASPTEAQLALQNLGQKGSNGDVRRRAETPKWETEIDKVTGRVEPLPERRPRRASASFTPVGQLQPDEVRSPSAQVRSPHEEWRLRQRHQQQRRTEPLEAALNECYERRFIAGREESRPETREGTRTSVAHTEPRAQTPREALAHAERPLVVDQAKRATPVPAHHSAHVGHQPPLGLRLSSSVPAPSKLSPRSNGRQEMDTLCDPNFYLSYSTPKAEKGPKKKAAQAQPPYGDLLSKSMPPNDTFRQTKNELMRDDVRDLLKHHQLVTSPHRSQTPQTLDIGRNRRFGAAPSIQQDEFRTRNCRSVNSTPLIGSRKLFLYGTEDSFGSDSDARRGAEDWLNAKLRAVKGKRYMPEAEEQWKNAERLLLEELKHKSTGAHEPRGGGDPLEEYRREEQRLKNTHSPLVMDNPLRMANKNLQKERARQFLLNQPLQTIEPFRTFPNSQRSPLPFGNFPLSITTASSPQNENSLQRDRPLHQQPNRNVESPILQPIRRGATPTSQIVRGKPPTPPPLLSREDRARSKSPYALKFLRGSSSSAPPATAAAKKGQQNQTQERRESNPMVNPQLYALRQSLYAKERERIGDGRETDEAFADREQFAVAGREESVEVEEDDVEVEEDDVEVEEDDVEVEEMGWMDEKRNAPPLSPALIDCGLQLSD</sequence>
<dbReference type="InterPro" id="IPR051484">
    <property type="entry name" value="Tensin_PTEN_phosphatase"/>
</dbReference>
<evidence type="ECO:0000259" key="2">
    <source>
        <dbReference type="PROSITE" id="PS50056"/>
    </source>
</evidence>
<feature type="region of interest" description="Disordered" evidence="1">
    <location>
        <begin position="1175"/>
        <end position="1299"/>
    </location>
</feature>
<dbReference type="SUPFAM" id="SSF52799">
    <property type="entry name" value="(Phosphotyrosine protein) phosphatases II"/>
    <property type="match status" value="1"/>
</dbReference>
<dbReference type="InterPro" id="IPR000387">
    <property type="entry name" value="Tyr_Pase_dom"/>
</dbReference>
<dbReference type="PROSITE" id="PS50056">
    <property type="entry name" value="TYR_PHOSPHATASE_2"/>
    <property type="match status" value="1"/>
</dbReference>
<dbReference type="PROSITE" id="PS51182">
    <property type="entry name" value="C2_TENSIN"/>
    <property type="match status" value="1"/>
</dbReference>
<feature type="compositionally biased region" description="Polar residues" evidence="1">
    <location>
        <begin position="916"/>
        <end position="933"/>
    </location>
</feature>
<evidence type="ECO:0000259" key="3">
    <source>
        <dbReference type="PROSITE" id="PS51181"/>
    </source>
</evidence>
<feature type="compositionally biased region" description="Basic and acidic residues" evidence="1">
    <location>
        <begin position="620"/>
        <end position="636"/>
    </location>
</feature>
<dbReference type="InterPro" id="IPR029023">
    <property type="entry name" value="Tensin_phosphatase"/>
</dbReference>
<feature type="compositionally biased region" description="Basic residues" evidence="1">
    <location>
        <begin position="23"/>
        <end position="32"/>
    </location>
</feature>
<feature type="compositionally biased region" description="Basic residues" evidence="1">
    <location>
        <begin position="55"/>
        <end position="72"/>
    </location>
</feature>
<feature type="domain" description="Phosphatase tensin-type" evidence="3">
    <location>
        <begin position="109"/>
        <end position="282"/>
    </location>
</feature>
<feature type="region of interest" description="Disordered" evidence="1">
    <location>
        <begin position="948"/>
        <end position="979"/>
    </location>
</feature>
<dbReference type="InterPro" id="IPR029021">
    <property type="entry name" value="Prot-tyrosine_phosphatase-like"/>
</dbReference>
<accession>A0A914GX81</accession>
<evidence type="ECO:0000313" key="5">
    <source>
        <dbReference type="Proteomes" id="UP000887572"/>
    </source>
</evidence>
<feature type="region of interest" description="Disordered" evidence="1">
    <location>
        <begin position="587"/>
        <end position="679"/>
    </location>
</feature>
<dbReference type="Gene3D" id="2.60.40.1110">
    <property type="match status" value="1"/>
</dbReference>
<evidence type="ECO:0000313" key="6">
    <source>
        <dbReference type="WBParaSite" id="Gr19_v10_g12037.t1"/>
    </source>
</evidence>
<dbReference type="Proteomes" id="UP000887572">
    <property type="component" value="Unplaced"/>
</dbReference>
<keyword evidence="5" id="KW-1185">Reference proteome</keyword>